<proteinExistence type="predicted"/>
<dbReference type="Proteomes" id="UP001292094">
    <property type="component" value="Unassembled WGS sequence"/>
</dbReference>
<keyword evidence="2" id="KW-1185">Reference proteome</keyword>
<sequence>MSKGWCVVTRANCRLHKPKLPRPRSQALHQTPSRSVAQVASLWPSSSLLPPLHFCPLFTSTPFHSIPLHHHTS</sequence>
<name>A0AAE1TUG6_9EUCA</name>
<protein>
    <submittedName>
        <fullName evidence="1">Uncharacterized protein</fullName>
    </submittedName>
</protein>
<evidence type="ECO:0000313" key="1">
    <source>
        <dbReference type="EMBL" id="KAK4295685.1"/>
    </source>
</evidence>
<reference evidence="1" key="1">
    <citation type="submission" date="2023-11" db="EMBL/GenBank/DDBJ databases">
        <title>Genome assemblies of two species of porcelain crab, Petrolisthes cinctipes and Petrolisthes manimaculis (Anomura: Porcellanidae).</title>
        <authorList>
            <person name="Angst P."/>
        </authorList>
    </citation>
    <scope>NUCLEOTIDE SEQUENCE</scope>
    <source>
        <strain evidence="1">PB745_02</strain>
        <tissue evidence="1">Gill</tissue>
    </source>
</reference>
<organism evidence="1 2">
    <name type="scientific">Petrolisthes manimaculis</name>
    <dbReference type="NCBI Taxonomy" id="1843537"/>
    <lineage>
        <taxon>Eukaryota</taxon>
        <taxon>Metazoa</taxon>
        <taxon>Ecdysozoa</taxon>
        <taxon>Arthropoda</taxon>
        <taxon>Crustacea</taxon>
        <taxon>Multicrustacea</taxon>
        <taxon>Malacostraca</taxon>
        <taxon>Eumalacostraca</taxon>
        <taxon>Eucarida</taxon>
        <taxon>Decapoda</taxon>
        <taxon>Pleocyemata</taxon>
        <taxon>Anomura</taxon>
        <taxon>Galatheoidea</taxon>
        <taxon>Porcellanidae</taxon>
        <taxon>Petrolisthes</taxon>
    </lineage>
</organism>
<gene>
    <name evidence="1" type="ORF">Pmani_031774</name>
</gene>
<dbReference type="AlphaFoldDB" id="A0AAE1TUG6"/>
<evidence type="ECO:0000313" key="2">
    <source>
        <dbReference type="Proteomes" id="UP001292094"/>
    </source>
</evidence>
<accession>A0AAE1TUG6</accession>
<comment type="caution">
    <text evidence="1">The sequence shown here is derived from an EMBL/GenBank/DDBJ whole genome shotgun (WGS) entry which is preliminary data.</text>
</comment>
<dbReference type="EMBL" id="JAWZYT010004024">
    <property type="protein sequence ID" value="KAK4295685.1"/>
    <property type="molecule type" value="Genomic_DNA"/>
</dbReference>